<dbReference type="AlphaFoldDB" id="A0A8X9ABR1"/>
<dbReference type="GO" id="GO:0032543">
    <property type="term" value="P:mitochondrial translation"/>
    <property type="evidence" value="ECO:0007669"/>
    <property type="project" value="TreeGrafter"/>
</dbReference>
<protein>
    <recommendedName>
        <fullName evidence="7">Small subunit ribosomal protein S16</fullName>
    </recommendedName>
</protein>
<name>A0A8X9ABR1_SALSN</name>
<proteinExistence type="inferred from homology"/>
<dbReference type="GO" id="GO:0003735">
    <property type="term" value="F:structural constituent of ribosome"/>
    <property type="evidence" value="ECO:0007669"/>
    <property type="project" value="InterPro"/>
</dbReference>
<keyword evidence="6" id="KW-1185">Reference proteome</keyword>
<evidence type="ECO:0000313" key="5">
    <source>
        <dbReference type="EMBL" id="KAG6433979.1"/>
    </source>
</evidence>
<accession>A0A8X9ABR1</accession>
<dbReference type="EMBL" id="PNBA02000002">
    <property type="protein sequence ID" value="KAG6433979.1"/>
    <property type="molecule type" value="Genomic_DNA"/>
</dbReference>
<evidence type="ECO:0000256" key="1">
    <source>
        <dbReference type="ARBA" id="ARBA00004229"/>
    </source>
</evidence>
<reference evidence="5" key="2">
    <citation type="submission" date="2020-08" db="EMBL/GenBank/DDBJ databases">
        <title>Plant Genome Project.</title>
        <authorList>
            <person name="Zhang R.-G."/>
        </authorList>
    </citation>
    <scope>NUCLEOTIDE SEQUENCE</scope>
    <source>
        <strain evidence="5">Huo1</strain>
        <tissue evidence="5">Leaf</tissue>
    </source>
</reference>
<dbReference type="NCBIfam" id="TIGR00002">
    <property type="entry name" value="S16"/>
    <property type="match status" value="1"/>
</dbReference>
<dbReference type="InterPro" id="IPR023803">
    <property type="entry name" value="Ribosomal_bS16_dom_sf"/>
</dbReference>
<sequence>MAVRLRLSRFGCRSKPFYRLMAADSRSPRDGKHLEVLGYYNLLPGQDGGKRMGVNFDRVNFLDLFKLPQTVKEYMFAKMHEYYDIVMSPITIQVLAFCWCTAI</sequence>
<evidence type="ECO:0000256" key="3">
    <source>
        <dbReference type="ARBA" id="ARBA00022980"/>
    </source>
</evidence>
<dbReference type="SUPFAM" id="SSF54565">
    <property type="entry name" value="Ribosomal protein S16"/>
    <property type="match status" value="1"/>
</dbReference>
<keyword evidence="3" id="KW-0689">Ribosomal protein</keyword>
<dbReference type="PANTHER" id="PTHR12919">
    <property type="entry name" value="30S RIBOSOMAL PROTEIN S16"/>
    <property type="match status" value="1"/>
</dbReference>
<dbReference type="Proteomes" id="UP000298416">
    <property type="component" value="Unassembled WGS sequence"/>
</dbReference>
<evidence type="ECO:0008006" key="7">
    <source>
        <dbReference type="Google" id="ProtNLM"/>
    </source>
</evidence>
<dbReference type="PANTHER" id="PTHR12919:SF39">
    <property type="entry name" value="SMALL RIBOSOMAL SUBUNIT PROTEIN BS16M_BS16C"/>
    <property type="match status" value="1"/>
</dbReference>
<dbReference type="GO" id="GO:0015935">
    <property type="term" value="C:small ribosomal subunit"/>
    <property type="evidence" value="ECO:0007669"/>
    <property type="project" value="TreeGrafter"/>
</dbReference>
<evidence type="ECO:0000256" key="4">
    <source>
        <dbReference type="ARBA" id="ARBA00023274"/>
    </source>
</evidence>
<comment type="similarity">
    <text evidence="2">Belongs to the bacterial ribosomal protein bS16 family.</text>
</comment>
<organism evidence="5">
    <name type="scientific">Salvia splendens</name>
    <name type="common">Scarlet sage</name>
    <dbReference type="NCBI Taxonomy" id="180675"/>
    <lineage>
        <taxon>Eukaryota</taxon>
        <taxon>Viridiplantae</taxon>
        <taxon>Streptophyta</taxon>
        <taxon>Embryophyta</taxon>
        <taxon>Tracheophyta</taxon>
        <taxon>Spermatophyta</taxon>
        <taxon>Magnoliopsida</taxon>
        <taxon>eudicotyledons</taxon>
        <taxon>Gunneridae</taxon>
        <taxon>Pentapetalae</taxon>
        <taxon>asterids</taxon>
        <taxon>lamiids</taxon>
        <taxon>Lamiales</taxon>
        <taxon>Lamiaceae</taxon>
        <taxon>Nepetoideae</taxon>
        <taxon>Mentheae</taxon>
        <taxon>Salviinae</taxon>
        <taxon>Salvia</taxon>
        <taxon>Salvia subgen. Calosphace</taxon>
        <taxon>core Calosphace</taxon>
    </lineage>
</organism>
<dbReference type="Gene3D" id="3.30.1320.10">
    <property type="match status" value="1"/>
</dbReference>
<dbReference type="GO" id="GO:0009507">
    <property type="term" value="C:chloroplast"/>
    <property type="evidence" value="ECO:0007669"/>
    <property type="project" value="UniProtKB-SubCell"/>
</dbReference>
<keyword evidence="4" id="KW-0687">Ribonucleoprotein</keyword>
<reference evidence="5" key="1">
    <citation type="submission" date="2018-01" db="EMBL/GenBank/DDBJ databases">
        <authorList>
            <person name="Mao J.F."/>
        </authorList>
    </citation>
    <scope>NUCLEOTIDE SEQUENCE</scope>
    <source>
        <strain evidence="5">Huo1</strain>
        <tissue evidence="5">Leaf</tissue>
    </source>
</reference>
<dbReference type="InterPro" id="IPR000307">
    <property type="entry name" value="Ribosomal_bS16"/>
</dbReference>
<comment type="subcellular location">
    <subcellularLocation>
        <location evidence="1">Plastid</location>
        <location evidence="1">Chloroplast</location>
    </subcellularLocation>
</comment>
<gene>
    <name evidence="5" type="ORF">SASPL_105598</name>
</gene>
<evidence type="ECO:0000256" key="2">
    <source>
        <dbReference type="ARBA" id="ARBA00006668"/>
    </source>
</evidence>
<evidence type="ECO:0000313" key="6">
    <source>
        <dbReference type="Proteomes" id="UP000298416"/>
    </source>
</evidence>
<comment type="caution">
    <text evidence="5">The sequence shown here is derived from an EMBL/GenBank/DDBJ whole genome shotgun (WGS) entry which is preliminary data.</text>
</comment>
<dbReference type="Pfam" id="PF00886">
    <property type="entry name" value="Ribosomal_S16"/>
    <property type="match status" value="1"/>
</dbReference>
<dbReference type="GO" id="GO:0005739">
    <property type="term" value="C:mitochondrion"/>
    <property type="evidence" value="ECO:0007669"/>
    <property type="project" value="GOC"/>
</dbReference>